<dbReference type="Pfam" id="PF00932">
    <property type="entry name" value="LTD"/>
    <property type="match status" value="1"/>
</dbReference>
<organism evidence="3 4">
    <name type="scientific">Rhizobium etli bv. mimosae str. IE4771</name>
    <dbReference type="NCBI Taxonomy" id="1432050"/>
    <lineage>
        <taxon>Bacteria</taxon>
        <taxon>Pseudomonadati</taxon>
        <taxon>Pseudomonadota</taxon>
        <taxon>Alphaproteobacteria</taxon>
        <taxon>Hyphomicrobiales</taxon>
        <taxon>Rhizobiaceae</taxon>
        <taxon>Rhizobium/Agrobacterium group</taxon>
        <taxon>Rhizobium</taxon>
    </lineage>
</organism>
<feature type="region of interest" description="Disordered" evidence="1">
    <location>
        <begin position="209"/>
        <end position="233"/>
    </location>
</feature>
<dbReference type="RefSeq" id="WP_038689862.1">
    <property type="nucleotide sequence ID" value="NZ_CP006986.1"/>
</dbReference>
<evidence type="ECO:0000259" key="2">
    <source>
        <dbReference type="PROSITE" id="PS51841"/>
    </source>
</evidence>
<dbReference type="OrthoDB" id="291334at2"/>
<dbReference type="PROSITE" id="PS51841">
    <property type="entry name" value="LTD"/>
    <property type="match status" value="1"/>
</dbReference>
<dbReference type="SUPFAM" id="SSF74853">
    <property type="entry name" value="Lamin A/C globular tail domain"/>
    <property type="match status" value="1"/>
</dbReference>
<feature type="domain" description="LTD" evidence="2">
    <location>
        <begin position="228"/>
        <end position="335"/>
    </location>
</feature>
<dbReference type="InterPro" id="IPR019268">
    <property type="entry name" value="DUF2278"/>
</dbReference>
<evidence type="ECO:0000256" key="1">
    <source>
        <dbReference type="SAM" id="MobiDB-lite"/>
    </source>
</evidence>
<dbReference type="AlphaFoldDB" id="A0A060I2N9"/>
<evidence type="ECO:0000313" key="3">
    <source>
        <dbReference type="EMBL" id="AIC27989.1"/>
    </source>
</evidence>
<dbReference type="InterPro" id="IPR036415">
    <property type="entry name" value="Lamin_tail_dom_sf"/>
</dbReference>
<gene>
    <name evidence="3" type="ORF">IE4771_CH02894</name>
</gene>
<dbReference type="Proteomes" id="UP000027180">
    <property type="component" value="Chromosome"/>
</dbReference>
<dbReference type="EMBL" id="CP006986">
    <property type="protein sequence ID" value="AIC27989.1"/>
    <property type="molecule type" value="Genomic_DNA"/>
</dbReference>
<name>A0A060I2N9_RHIET</name>
<sequence length="347" mass="37708">MLKNYKVLKGTASALALDDDNDPHIEIRIEADGVSYRIALNVRSKMSPHDLLYANIVDFKHSTLTEALEALPMGLTDIRNDHPELAIDYVRGGLIEREDMNVAPFQLSGPENDLREFIEPIVEEGIADPDIHFYAFGEAWGPEHNKPDQYFDFEPGNGIHDIHMNQGDSGSFKATNGPNQDGALLVHFTDTDEWAAIFLCFQSQNWNTDAETGHPVSENRGGQGRGEGTRRPQPVVASSLRIIAALINPVNGEGGTEAETVTLINRSDISVSLDGWKLEDESGRTQTLSGTLAAGEIRTIALDAAAGGPQLANRGGDIILRNTDGAVADRVGYGKSETANEGWTTIF</sequence>
<reference evidence="3 4" key="1">
    <citation type="submission" date="2013-12" db="EMBL/GenBank/DDBJ databases">
        <title>Complete genome sequence of Rhizobium etli bv. mimosae IE4771.</title>
        <authorList>
            <person name="Bustos P."/>
            <person name="Santamaria R.I."/>
            <person name="Lozano L."/>
            <person name="Ormeno-Orrillo E."/>
            <person name="Rogel M.A."/>
            <person name="Romero D."/>
            <person name="Cevallos M.A."/>
            <person name="Martinez-Romero E."/>
            <person name="Gonzalez V."/>
        </authorList>
    </citation>
    <scope>NUCLEOTIDE SEQUENCE [LARGE SCALE GENOMIC DNA]</scope>
    <source>
        <strain evidence="3 4">IE4771</strain>
    </source>
</reference>
<evidence type="ECO:0000313" key="4">
    <source>
        <dbReference type="Proteomes" id="UP000027180"/>
    </source>
</evidence>
<dbReference type="HOGENOM" id="CLU_067370_0_0_5"/>
<dbReference type="KEGG" id="rei:IE4771_CH02894"/>
<accession>A0A060I2N9</accession>
<dbReference type="Pfam" id="PF10042">
    <property type="entry name" value="DUF2278"/>
    <property type="match status" value="1"/>
</dbReference>
<proteinExistence type="predicted"/>
<protein>
    <recommendedName>
        <fullName evidence="2">LTD domain-containing protein</fullName>
    </recommendedName>
</protein>
<dbReference type="InterPro" id="IPR001322">
    <property type="entry name" value="Lamin_tail_dom"/>
</dbReference>